<proteinExistence type="predicted"/>
<reference evidence="2 3" key="1">
    <citation type="submission" date="2022-12" db="EMBL/GenBank/DDBJ databases">
        <title>Chromosome-scale assembly of the Ensete ventricosum genome.</title>
        <authorList>
            <person name="Dussert Y."/>
            <person name="Stocks J."/>
            <person name="Wendawek A."/>
            <person name="Woldeyes F."/>
            <person name="Nichols R.A."/>
            <person name="Borrell J.S."/>
        </authorList>
    </citation>
    <scope>NUCLEOTIDE SEQUENCE [LARGE SCALE GENOMIC DNA]</scope>
    <source>
        <strain evidence="3">cv. Maze</strain>
        <tissue evidence="2">Seeds</tissue>
    </source>
</reference>
<organism evidence="2 3">
    <name type="scientific">Ensete ventricosum</name>
    <name type="common">Abyssinian banana</name>
    <name type="synonym">Musa ensete</name>
    <dbReference type="NCBI Taxonomy" id="4639"/>
    <lineage>
        <taxon>Eukaryota</taxon>
        <taxon>Viridiplantae</taxon>
        <taxon>Streptophyta</taxon>
        <taxon>Embryophyta</taxon>
        <taxon>Tracheophyta</taxon>
        <taxon>Spermatophyta</taxon>
        <taxon>Magnoliopsida</taxon>
        <taxon>Liliopsida</taxon>
        <taxon>Zingiberales</taxon>
        <taxon>Musaceae</taxon>
        <taxon>Ensete</taxon>
    </lineage>
</organism>
<keyword evidence="1" id="KW-1133">Transmembrane helix</keyword>
<dbReference type="EMBL" id="JAQQAF010000002">
    <property type="protein sequence ID" value="KAJ8506261.1"/>
    <property type="molecule type" value="Genomic_DNA"/>
</dbReference>
<keyword evidence="1" id="KW-0812">Transmembrane</keyword>
<name>A0AAV8Q7R3_ENSVE</name>
<gene>
    <name evidence="2" type="ORF">OPV22_007147</name>
</gene>
<sequence length="80" mass="9002">MHFRPFSSIEERSIPRSVFSFPSFPVLGGMTYSTFLRLVFAMAVWCIAYAAVAVLMFHLQQGINVSEYITTSETFGLKIG</sequence>
<keyword evidence="1" id="KW-0472">Membrane</keyword>
<keyword evidence="3" id="KW-1185">Reference proteome</keyword>
<accession>A0AAV8Q7R3</accession>
<feature type="transmembrane region" description="Helical" evidence="1">
    <location>
        <begin position="35"/>
        <end position="57"/>
    </location>
</feature>
<protein>
    <recommendedName>
        <fullName evidence="4">Amino acid transporter transmembrane domain-containing protein</fullName>
    </recommendedName>
</protein>
<evidence type="ECO:0000313" key="3">
    <source>
        <dbReference type="Proteomes" id="UP001222027"/>
    </source>
</evidence>
<dbReference type="AlphaFoldDB" id="A0AAV8Q7R3"/>
<comment type="caution">
    <text evidence="2">The sequence shown here is derived from an EMBL/GenBank/DDBJ whole genome shotgun (WGS) entry which is preliminary data.</text>
</comment>
<evidence type="ECO:0008006" key="4">
    <source>
        <dbReference type="Google" id="ProtNLM"/>
    </source>
</evidence>
<evidence type="ECO:0000256" key="1">
    <source>
        <dbReference type="SAM" id="Phobius"/>
    </source>
</evidence>
<dbReference type="Proteomes" id="UP001222027">
    <property type="component" value="Unassembled WGS sequence"/>
</dbReference>
<evidence type="ECO:0000313" key="2">
    <source>
        <dbReference type="EMBL" id="KAJ8506261.1"/>
    </source>
</evidence>